<comment type="caution">
    <text evidence="3">The sequence shown here is derived from an EMBL/GenBank/DDBJ whole genome shotgun (WGS) entry which is preliminary data.</text>
</comment>
<feature type="domain" description="eCIS core" evidence="2">
    <location>
        <begin position="97"/>
        <end position="166"/>
    </location>
</feature>
<proteinExistence type="predicted"/>
<dbReference type="Pfam" id="PF13699">
    <property type="entry name" value="eCIS_core"/>
    <property type="match status" value="1"/>
</dbReference>
<dbReference type="InterPro" id="IPR025295">
    <property type="entry name" value="eCIS_core_dom"/>
</dbReference>
<evidence type="ECO:0000259" key="2">
    <source>
        <dbReference type="Pfam" id="PF13699"/>
    </source>
</evidence>
<feature type="compositionally biased region" description="Basic and acidic residues" evidence="1">
    <location>
        <begin position="333"/>
        <end position="347"/>
    </location>
</feature>
<feature type="region of interest" description="Disordered" evidence="1">
    <location>
        <begin position="1"/>
        <end position="32"/>
    </location>
</feature>
<feature type="region of interest" description="Disordered" evidence="1">
    <location>
        <begin position="400"/>
        <end position="455"/>
    </location>
</feature>
<organism evidence="3 4">
    <name type="scientific">Streptomyces crystallinus</name>
    <dbReference type="NCBI Taxonomy" id="68191"/>
    <lineage>
        <taxon>Bacteria</taxon>
        <taxon>Bacillati</taxon>
        <taxon>Actinomycetota</taxon>
        <taxon>Actinomycetes</taxon>
        <taxon>Kitasatosporales</taxon>
        <taxon>Streptomycetaceae</taxon>
        <taxon>Streptomyces</taxon>
    </lineage>
</organism>
<accession>A0ABP3QGA5</accession>
<sequence length="937" mass="100931">MRAHEEPSGRKAEEKGRPPRRAAAAAETGGPLDAARMGALQGLVGNRAVARRVAQERHVHGDGCGHGGIEDAGPMKDTGPTGQLGLLGAAMNTPSRPLPDEVRKEAEPFYQTNFSSTRLHDDAVAQRATAAMGAEAMTIDNHIFLAPAAVRNKRLIGHELSHVKNNLAGVPETGRDNGAGVPVTDPGQGSERSAESDGDAFEAGEQRAPSVVARRAAGGGSGGAPAVQRMTGHATVARAKDTKGKGKAKAGDSAVVDEWQARYKKIAELARQCTCEQPDPRWGRVTEEVIIRYARSYAGRREEQSLRHVARAAYSSIGHQEKKAKAASAAGKGPEKKEGKEKKDKEEEVQAMLGNDTLFFSTNRDQSVQSLHRALLTAAGLDAEEEDAPGEALAQMLITDYDKPAPPDGGQEAAPGGSGKRRAATVDPQTGKRRQTGKGAGAAALPKYDDAKERDRQARLKIRQGLKTQAMPALSLDSAMDVDDPAAAFKRDNATLKALRNMKWVRLVDVSQAAAQDPRHRAYLAELVAGRHTGYAYLLHNGGGKEAQHAEQKLLMLLSHTGKDAGQFLIRGRKRPCRACLALLAYFKDELGYDIAFDPRGNHLFVTPLKNAYETFGDDIGPEGQKRFDAHFQQHMGPGQPMYASAPRNATPAAASAAHGIQEAVMGDDGGMEQKLALIRTENGKLRYPNSGEQPTVDTPSTSEASDESDTEGVSGLTHATRELSLRPKAPSAPVGDRKAREAEAKDALRARVEGELMPLMGSELLEEYQRKKQARAETGKSDGKPYKKLFPDDLLRKIVELTAGEGPPSQAFVAKEIFGVEGPALSGRLQNFKSGKVRKKPRQITDGEKQQLVDAMPDQFRTAWERGTGIPEFKEEHEEFGRLVFTIMFLGPQEVSRNSMADALHISPTAMANRVGKLKKKYGHLLNDPGEGPAPT</sequence>
<dbReference type="RefSeq" id="WP_344071711.1">
    <property type="nucleotide sequence ID" value="NZ_BAAACA010000009.1"/>
</dbReference>
<feature type="compositionally biased region" description="Low complexity" evidence="1">
    <location>
        <begin position="207"/>
        <end position="216"/>
    </location>
</feature>
<evidence type="ECO:0000313" key="3">
    <source>
        <dbReference type="EMBL" id="GAA0587887.1"/>
    </source>
</evidence>
<feature type="compositionally biased region" description="Low complexity" evidence="1">
    <location>
        <begin position="21"/>
        <end position="32"/>
    </location>
</feature>
<keyword evidence="4" id="KW-1185">Reference proteome</keyword>
<protein>
    <recommendedName>
        <fullName evidence="2">eCIS core domain-containing protein</fullName>
    </recommendedName>
</protein>
<feature type="region of interest" description="Disordered" evidence="1">
    <location>
        <begin position="59"/>
        <end position="83"/>
    </location>
</feature>
<dbReference type="EMBL" id="BAAACA010000009">
    <property type="protein sequence ID" value="GAA0587887.1"/>
    <property type="molecule type" value="Genomic_DNA"/>
</dbReference>
<feature type="region of interest" description="Disordered" evidence="1">
    <location>
        <begin position="168"/>
        <end position="250"/>
    </location>
</feature>
<reference evidence="4" key="1">
    <citation type="journal article" date="2019" name="Int. J. Syst. Evol. Microbiol.">
        <title>The Global Catalogue of Microorganisms (GCM) 10K type strain sequencing project: providing services to taxonomists for standard genome sequencing and annotation.</title>
        <authorList>
            <consortium name="The Broad Institute Genomics Platform"/>
            <consortium name="The Broad Institute Genome Sequencing Center for Infectious Disease"/>
            <person name="Wu L."/>
            <person name="Ma J."/>
        </authorList>
    </citation>
    <scope>NUCLEOTIDE SEQUENCE [LARGE SCALE GENOMIC DNA]</scope>
    <source>
        <strain evidence="4">JCM 5067</strain>
    </source>
</reference>
<evidence type="ECO:0000256" key="1">
    <source>
        <dbReference type="SAM" id="MobiDB-lite"/>
    </source>
</evidence>
<feature type="region of interest" description="Disordered" evidence="1">
    <location>
        <begin position="683"/>
        <end position="744"/>
    </location>
</feature>
<feature type="region of interest" description="Disordered" evidence="1">
    <location>
        <begin position="315"/>
        <end position="347"/>
    </location>
</feature>
<feature type="compositionally biased region" description="Basic and acidic residues" evidence="1">
    <location>
        <begin position="1"/>
        <end position="17"/>
    </location>
</feature>
<dbReference type="Proteomes" id="UP001500668">
    <property type="component" value="Unassembled WGS sequence"/>
</dbReference>
<evidence type="ECO:0000313" key="4">
    <source>
        <dbReference type="Proteomes" id="UP001500668"/>
    </source>
</evidence>
<gene>
    <name evidence="3" type="ORF">GCM10010394_16290</name>
</gene>
<name>A0ABP3QGA5_9ACTN</name>